<feature type="signal peptide" evidence="1">
    <location>
        <begin position="1"/>
        <end position="24"/>
    </location>
</feature>
<accession>A0A2V0NV52</accession>
<gene>
    <name evidence="2" type="ORF">Rsub_03539</name>
</gene>
<protein>
    <submittedName>
        <fullName evidence="2">Uncharacterized protein</fullName>
    </submittedName>
</protein>
<dbReference type="AlphaFoldDB" id="A0A2V0NV52"/>
<evidence type="ECO:0000313" key="2">
    <source>
        <dbReference type="EMBL" id="GBF91219.1"/>
    </source>
</evidence>
<evidence type="ECO:0000313" key="3">
    <source>
        <dbReference type="Proteomes" id="UP000247498"/>
    </source>
</evidence>
<dbReference type="Proteomes" id="UP000247498">
    <property type="component" value="Unassembled WGS sequence"/>
</dbReference>
<dbReference type="InParanoid" id="A0A2V0NV52"/>
<dbReference type="EMBL" id="BDRX01000023">
    <property type="protein sequence ID" value="GBF91219.1"/>
    <property type="molecule type" value="Genomic_DNA"/>
</dbReference>
<sequence length="107" mass="10760">MGRATPLALCLLLLLAAAPRPGGALKAQVRPGGQECFGETVTAEEIASGGGETARIEGAFFVSNSAHPGTVAAQLYGPGGQLVWSQAQLEGEGHLNEAAVGAGTYKL</sequence>
<proteinExistence type="predicted"/>
<name>A0A2V0NV52_9CHLO</name>
<organism evidence="2 3">
    <name type="scientific">Raphidocelis subcapitata</name>
    <dbReference type="NCBI Taxonomy" id="307507"/>
    <lineage>
        <taxon>Eukaryota</taxon>
        <taxon>Viridiplantae</taxon>
        <taxon>Chlorophyta</taxon>
        <taxon>core chlorophytes</taxon>
        <taxon>Chlorophyceae</taxon>
        <taxon>CS clade</taxon>
        <taxon>Sphaeropleales</taxon>
        <taxon>Selenastraceae</taxon>
        <taxon>Raphidocelis</taxon>
    </lineage>
</organism>
<evidence type="ECO:0000256" key="1">
    <source>
        <dbReference type="SAM" id="SignalP"/>
    </source>
</evidence>
<reference evidence="2 3" key="1">
    <citation type="journal article" date="2018" name="Sci. Rep.">
        <title>Raphidocelis subcapitata (=Pseudokirchneriella subcapitata) provides an insight into genome evolution and environmental adaptations in the Sphaeropleales.</title>
        <authorList>
            <person name="Suzuki S."/>
            <person name="Yamaguchi H."/>
            <person name="Nakajima N."/>
            <person name="Kawachi M."/>
        </authorList>
    </citation>
    <scope>NUCLEOTIDE SEQUENCE [LARGE SCALE GENOMIC DNA]</scope>
    <source>
        <strain evidence="2 3">NIES-35</strain>
    </source>
</reference>
<feature type="chain" id="PRO_5015865283" evidence="1">
    <location>
        <begin position="25"/>
        <end position="107"/>
    </location>
</feature>
<keyword evidence="3" id="KW-1185">Reference proteome</keyword>
<feature type="non-terminal residue" evidence="2">
    <location>
        <position position="107"/>
    </location>
</feature>
<keyword evidence="1" id="KW-0732">Signal</keyword>
<comment type="caution">
    <text evidence="2">The sequence shown here is derived from an EMBL/GenBank/DDBJ whole genome shotgun (WGS) entry which is preliminary data.</text>
</comment>